<evidence type="ECO:0000259" key="1">
    <source>
        <dbReference type="Pfam" id="PF04149"/>
    </source>
</evidence>
<dbReference type="RefSeq" id="WP_201947200.1">
    <property type="nucleotide sequence ID" value="NZ_JAERRJ010000004.1"/>
</dbReference>
<sequence>MKDELAESNWFTSSYSQGGQECVEVAFLGGGMVGVRDSKDAGGPALVFTPDQWDAFASRAGSGEFDPPPA</sequence>
<accession>A0ABS1M427</accession>
<dbReference type="InterPro" id="IPR007278">
    <property type="entry name" value="DUF397"/>
</dbReference>
<evidence type="ECO:0000313" key="2">
    <source>
        <dbReference type="EMBL" id="MBL1075335.1"/>
    </source>
</evidence>
<protein>
    <submittedName>
        <fullName evidence="2">DUF397 domain-containing protein</fullName>
    </submittedName>
</protein>
<gene>
    <name evidence="2" type="ORF">JK358_13120</name>
</gene>
<keyword evidence="3" id="KW-1185">Reference proteome</keyword>
<comment type="caution">
    <text evidence="2">The sequence shown here is derived from an EMBL/GenBank/DDBJ whole genome shotgun (WGS) entry which is preliminary data.</text>
</comment>
<feature type="domain" description="DUF397" evidence="1">
    <location>
        <begin position="9"/>
        <end position="58"/>
    </location>
</feature>
<name>A0ABS1M427_9NOCA</name>
<organism evidence="2 3">
    <name type="scientific">Nocardia acididurans</name>
    <dbReference type="NCBI Taxonomy" id="2802282"/>
    <lineage>
        <taxon>Bacteria</taxon>
        <taxon>Bacillati</taxon>
        <taxon>Actinomycetota</taxon>
        <taxon>Actinomycetes</taxon>
        <taxon>Mycobacteriales</taxon>
        <taxon>Nocardiaceae</taxon>
        <taxon>Nocardia</taxon>
    </lineage>
</organism>
<dbReference type="Proteomes" id="UP000602198">
    <property type="component" value="Unassembled WGS sequence"/>
</dbReference>
<evidence type="ECO:0000313" key="3">
    <source>
        <dbReference type="Proteomes" id="UP000602198"/>
    </source>
</evidence>
<dbReference type="Pfam" id="PF04149">
    <property type="entry name" value="DUF397"/>
    <property type="match status" value="1"/>
</dbReference>
<reference evidence="2 3" key="1">
    <citation type="submission" date="2021-01" db="EMBL/GenBank/DDBJ databases">
        <title>WGS of actinomycetes isolated from Thailand.</title>
        <authorList>
            <person name="Thawai C."/>
        </authorList>
    </citation>
    <scope>NUCLEOTIDE SEQUENCE [LARGE SCALE GENOMIC DNA]</scope>
    <source>
        <strain evidence="2 3">LPG 2</strain>
    </source>
</reference>
<dbReference type="EMBL" id="JAERRJ010000004">
    <property type="protein sequence ID" value="MBL1075335.1"/>
    <property type="molecule type" value="Genomic_DNA"/>
</dbReference>
<proteinExistence type="predicted"/>